<reference evidence="2 3" key="1">
    <citation type="journal article" date="2013" name="J. Biotechnol.">
        <title>Establishment and interpretation of the genome sequence of the phytopathogenic fungus Rhizoctonia solani AG1-IB isolate 7/3/14.</title>
        <authorList>
            <person name="Wibberg D.W."/>
            <person name="Jelonek L.J."/>
            <person name="Rupp O.R."/>
            <person name="Hennig M.H."/>
            <person name="Eikmeyer F.E."/>
            <person name="Goesmann A.G."/>
            <person name="Hartmann A.H."/>
            <person name="Borriss R.B."/>
            <person name="Grosch R.G."/>
            <person name="Puehler A.P."/>
            <person name="Schlueter A.S."/>
        </authorList>
    </citation>
    <scope>NUCLEOTIDE SEQUENCE [LARGE SCALE GENOMIC DNA]</scope>
    <source>
        <strain evidence="3">AG1-IB / isolate 7/3/14</strain>
    </source>
</reference>
<feature type="compositionally biased region" description="Basic and acidic residues" evidence="1">
    <location>
        <begin position="130"/>
        <end position="161"/>
    </location>
</feature>
<name>M5CCA3_THACB</name>
<dbReference type="HOGENOM" id="CLU_105981_0_0_1"/>
<dbReference type="EMBL" id="CAOJ01016347">
    <property type="protein sequence ID" value="CCO36735.1"/>
    <property type="molecule type" value="Genomic_DNA"/>
</dbReference>
<evidence type="ECO:0000256" key="1">
    <source>
        <dbReference type="SAM" id="MobiDB-lite"/>
    </source>
</evidence>
<feature type="compositionally biased region" description="Basic residues" evidence="1">
    <location>
        <begin position="95"/>
        <end position="106"/>
    </location>
</feature>
<feature type="compositionally biased region" description="Polar residues" evidence="1">
    <location>
        <begin position="40"/>
        <end position="58"/>
    </location>
</feature>
<feature type="compositionally biased region" description="Basic and acidic residues" evidence="1">
    <location>
        <begin position="107"/>
        <end position="121"/>
    </location>
</feature>
<feature type="region of interest" description="Disordered" evidence="1">
    <location>
        <begin position="37"/>
        <end position="161"/>
    </location>
</feature>
<proteinExistence type="predicted"/>
<accession>M5CCA3</accession>
<evidence type="ECO:0000313" key="3">
    <source>
        <dbReference type="Proteomes" id="UP000012065"/>
    </source>
</evidence>
<evidence type="ECO:0000313" key="2">
    <source>
        <dbReference type="EMBL" id="CCO36735.1"/>
    </source>
</evidence>
<organism evidence="2 3">
    <name type="scientific">Thanatephorus cucumeris (strain AG1-IB / isolate 7/3/14)</name>
    <name type="common">Lettuce bottom rot fungus</name>
    <name type="synonym">Rhizoctonia solani</name>
    <dbReference type="NCBI Taxonomy" id="1108050"/>
    <lineage>
        <taxon>Eukaryota</taxon>
        <taxon>Fungi</taxon>
        <taxon>Dikarya</taxon>
        <taxon>Basidiomycota</taxon>
        <taxon>Agaricomycotina</taxon>
        <taxon>Agaricomycetes</taxon>
        <taxon>Cantharellales</taxon>
        <taxon>Ceratobasidiaceae</taxon>
        <taxon>Rhizoctonia</taxon>
        <taxon>Rhizoctonia solani AG-1</taxon>
    </lineage>
</organism>
<sequence length="161" mass="17015">MDGLQAELNCLCAKLLHKTANFSSHCPTVIDTQLHAADNPSVNGSNQGSAPPTNSPAPNKQDLPGNKQVNAIGNLLSAMGQTKGDAVMRGPNRPSRPKPTLRKPKQTVKEAQRVEPDKQDGELDAEGEDKEVSIDGGDEKVKGGVRLTTKDSGLKEKAKAA</sequence>
<dbReference type="Proteomes" id="UP000012065">
    <property type="component" value="Unassembled WGS sequence"/>
</dbReference>
<gene>
    <name evidence="2" type="ORF">BN14_10879</name>
</gene>
<protein>
    <submittedName>
        <fullName evidence="2">Uncharacterized protein</fullName>
    </submittedName>
</protein>
<comment type="caution">
    <text evidence="2">The sequence shown here is derived from an EMBL/GenBank/DDBJ whole genome shotgun (WGS) entry which is preliminary data.</text>
</comment>
<dbReference type="AlphaFoldDB" id="M5CCA3"/>